<dbReference type="AlphaFoldDB" id="A0A3D8R5C0"/>
<name>A0A3D8R5C0_9EURO</name>
<keyword evidence="3" id="KW-1185">Reference proteome</keyword>
<reference evidence="2 3" key="1">
    <citation type="journal article" date="2018" name="IMA Fungus">
        <title>IMA Genome-F 9: Draft genome sequence of Annulohypoxylon stygium, Aspergillus mulundensis, Berkeleyomyces basicola (syn. Thielaviopsis basicola), Ceratocystis smalleyi, two Cercospora beticola strains, Coleophoma cylindrospora, Fusarium fracticaudum, Phialophora cf. hyalina, and Morchella septimelata.</title>
        <authorList>
            <person name="Wingfield B.D."/>
            <person name="Bills G.F."/>
            <person name="Dong Y."/>
            <person name="Huang W."/>
            <person name="Nel W.J."/>
            <person name="Swalarsk-Parry B.S."/>
            <person name="Vaghefi N."/>
            <person name="Wilken P.M."/>
            <person name="An Z."/>
            <person name="de Beer Z.W."/>
            <person name="De Vos L."/>
            <person name="Chen L."/>
            <person name="Duong T.A."/>
            <person name="Gao Y."/>
            <person name="Hammerbacher A."/>
            <person name="Kikkert J.R."/>
            <person name="Li Y."/>
            <person name="Li H."/>
            <person name="Li K."/>
            <person name="Li Q."/>
            <person name="Liu X."/>
            <person name="Ma X."/>
            <person name="Naidoo K."/>
            <person name="Pethybridge S.J."/>
            <person name="Sun J."/>
            <person name="Steenkamp E.T."/>
            <person name="van der Nest M.A."/>
            <person name="van Wyk S."/>
            <person name="Wingfield M.J."/>
            <person name="Xiong C."/>
            <person name="Yue Q."/>
            <person name="Zhang X."/>
        </authorList>
    </citation>
    <scope>NUCLEOTIDE SEQUENCE [LARGE SCALE GENOMIC DNA]</scope>
    <source>
        <strain evidence="2 3">DSM 5745</strain>
    </source>
</reference>
<proteinExistence type="predicted"/>
<dbReference type="OrthoDB" id="4510497at2759"/>
<evidence type="ECO:0000256" key="1">
    <source>
        <dbReference type="SAM" id="MobiDB-lite"/>
    </source>
</evidence>
<sequence>MSNVQCTRLQNQCDECRIARSRVPAWVDPSLLECPGYGVVFNCVYKGTRTQAEKAVEVIQSCASGAYGQKVRVHAAYRRSSDRDAKILEGPWIDITTPRPKGEKNGKSKNAAPSGLIYKAPKLLGLADPKQLYEKNYAKNRCVQCLVDFPSPIAQNGDIENIIIDRLTKEGFECGAIHPQSHSSLHRLKWWAETHPDKVPEEPPGSKHKPGEVRTRGNAWVRTKR</sequence>
<dbReference type="Proteomes" id="UP000256690">
    <property type="component" value="Unassembled WGS sequence"/>
</dbReference>
<evidence type="ECO:0000313" key="3">
    <source>
        <dbReference type="Proteomes" id="UP000256690"/>
    </source>
</evidence>
<gene>
    <name evidence="2" type="ORF">DSM5745_08764</name>
</gene>
<evidence type="ECO:0000313" key="2">
    <source>
        <dbReference type="EMBL" id="RDW69004.1"/>
    </source>
</evidence>
<dbReference type="GeneID" id="38119134"/>
<feature type="compositionally biased region" description="Basic and acidic residues" evidence="1">
    <location>
        <begin position="196"/>
        <end position="215"/>
    </location>
</feature>
<comment type="caution">
    <text evidence="2">The sequence shown here is derived from an EMBL/GenBank/DDBJ whole genome shotgun (WGS) entry which is preliminary data.</text>
</comment>
<feature type="region of interest" description="Disordered" evidence="1">
    <location>
        <begin position="196"/>
        <end position="225"/>
    </location>
</feature>
<dbReference type="RefSeq" id="XP_026600793.1">
    <property type="nucleotide sequence ID" value="XM_026750780.1"/>
</dbReference>
<dbReference type="EMBL" id="PVWQ01000011">
    <property type="protein sequence ID" value="RDW69004.1"/>
    <property type="molecule type" value="Genomic_DNA"/>
</dbReference>
<accession>A0A3D8R5C0</accession>
<protein>
    <submittedName>
        <fullName evidence="2">Uncharacterized protein</fullName>
    </submittedName>
</protein>
<organism evidence="2 3">
    <name type="scientific">Aspergillus mulundensis</name>
    <dbReference type="NCBI Taxonomy" id="1810919"/>
    <lineage>
        <taxon>Eukaryota</taxon>
        <taxon>Fungi</taxon>
        <taxon>Dikarya</taxon>
        <taxon>Ascomycota</taxon>
        <taxon>Pezizomycotina</taxon>
        <taxon>Eurotiomycetes</taxon>
        <taxon>Eurotiomycetidae</taxon>
        <taxon>Eurotiales</taxon>
        <taxon>Aspergillaceae</taxon>
        <taxon>Aspergillus</taxon>
        <taxon>Aspergillus subgen. Nidulantes</taxon>
    </lineage>
</organism>